<organism evidence="1 2">
    <name type="scientific">Antarcticirhabdus aurantiaca</name>
    <dbReference type="NCBI Taxonomy" id="2606717"/>
    <lineage>
        <taxon>Bacteria</taxon>
        <taxon>Pseudomonadati</taxon>
        <taxon>Pseudomonadota</taxon>
        <taxon>Alphaproteobacteria</taxon>
        <taxon>Hyphomicrobiales</taxon>
        <taxon>Aurantimonadaceae</taxon>
        <taxon>Antarcticirhabdus</taxon>
    </lineage>
</organism>
<dbReference type="Proteomes" id="UP001163223">
    <property type="component" value="Chromosome"/>
</dbReference>
<sequence length="436" mass="45630">MTESREAEHRRTLWWRTAAVPAAGPAAPPVDGLAVDVAVIGGGFLGLTAAWHLARRGRDVSVLEAGEVGSGASGVNAGFVVPNFAKADPAAVVKRFGTRRGEALLRMVGAGASRVFETVRQGGIACDAEQTGWLHIAHSRDALEVLRARASAWAALGRPVRILEREEARALSGARLCAGALLDESGGMLNPLGLARGLARLAADAGAAIHEGVAVEAVEPEGGVWRLRHAGGSISARRVLLCTNAFRTGVAERLAGTVVPLQVYQAATAPLPEAEARRLAPGRHPAADTRANLFTYRLDAQNRLISGGMSMLPVGAHGRMGRMIVSRLAEELRLSSVPPLERVWTGRAAMTTDFLPRITEFGPGFLGGIGCNGRGIALTAMLGEVLADAACGAPLASLPVPSGPPRRLPLAPLARLAPSFAIAQARWQDRTLGREI</sequence>
<keyword evidence="2" id="KW-1185">Reference proteome</keyword>
<reference evidence="1" key="1">
    <citation type="submission" date="2022-11" db="EMBL/GenBank/DDBJ databases">
        <title>beta-Carotene-producing bacterium, Jeongeuplla avenae sp. nov., alleviates the salt stress of Arabidopsis seedlings.</title>
        <authorList>
            <person name="Jiang L."/>
            <person name="Lee J."/>
        </authorList>
    </citation>
    <scope>NUCLEOTIDE SEQUENCE</scope>
    <source>
        <strain evidence="1">DY_R2A_6</strain>
    </source>
</reference>
<dbReference type="EMBL" id="CP113520">
    <property type="protein sequence ID" value="WAJ28130.1"/>
    <property type="molecule type" value="Genomic_DNA"/>
</dbReference>
<accession>A0ACD4NNC5</accession>
<gene>
    <name evidence="1" type="ORF">OXU80_25460</name>
</gene>
<protein>
    <submittedName>
        <fullName evidence="1">FAD-binding oxidoreductase</fullName>
    </submittedName>
</protein>
<proteinExistence type="predicted"/>
<name>A0ACD4NNC5_9HYPH</name>
<evidence type="ECO:0000313" key="1">
    <source>
        <dbReference type="EMBL" id="WAJ28130.1"/>
    </source>
</evidence>
<evidence type="ECO:0000313" key="2">
    <source>
        <dbReference type="Proteomes" id="UP001163223"/>
    </source>
</evidence>